<dbReference type="OrthoDB" id="5985073at2759"/>
<dbReference type="GO" id="GO:0016020">
    <property type="term" value="C:membrane"/>
    <property type="evidence" value="ECO:0007669"/>
    <property type="project" value="UniProtKB-SubCell"/>
</dbReference>
<evidence type="ECO:0000256" key="3">
    <source>
        <dbReference type="ARBA" id="ARBA00022692"/>
    </source>
</evidence>
<evidence type="ECO:0000256" key="4">
    <source>
        <dbReference type="ARBA" id="ARBA00022989"/>
    </source>
</evidence>
<dbReference type="InterPro" id="IPR007919">
    <property type="entry name" value="UPF0220"/>
</dbReference>
<evidence type="ECO:0000256" key="5">
    <source>
        <dbReference type="ARBA" id="ARBA00023136"/>
    </source>
</evidence>
<evidence type="ECO:0000313" key="9">
    <source>
        <dbReference type="Proteomes" id="UP000078561"/>
    </source>
</evidence>
<keyword evidence="4 6" id="KW-1133">Transmembrane helix</keyword>
<proteinExistence type="inferred from homology"/>
<keyword evidence="9" id="KW-1185">Reference proteome</keyword>
<evidence type="ECO:0000256" key="2">
    <source>
        <dbReference type="ARBA" id="ARBA00005335"/>
    </source>
</evidence>
<name>A0A168M8V1_ABSGL</name>
<evidence type="ECO:0000256" key="6">
    <source>
        <dbReference type="SAM" id="Phobius"/>
    </source>
</evidence>
<dbReference type="EMBL" id="LT552047">
    <property type="protein sequence ID" value="SAL98135.1"/>
    <property type="molecule type" value="Genomic_DNA"/>
</dbReference>
<feature type="transmembrane region" description="Helical" evidence="6">
    <location>
        <begin position="26"/>
        <end position="42"/>
    </location>
</feature>
<dbReference type="Proteomes" id="UP000078561">
    <property type="component" value="Unassembled WGS sequence"/>
</dbReference>
<sequence>MFALAWWIFVDGLCTTEAGVAGFEDWAGGIATTLGMIVISLIDKEALRGTDYDDHIPWRARLFLFLGFSMMAGGFAGSVAVLVVKYTSHMVEPPIPYLGIADVCLLANGDLINLAPGYTNRFILIGQKNRRQNIFGWGAGLQNLQPYVSVAANDLALNQTFFVRELKGLDLGNGQIHNGCVRVDDDGWSFGGCQMDLFVVSYVDYLWLYRELDVDRISVVPRNCTVLNYSTLDHLVYMDAESRNETLQWVMNDTLTLMDQTVAVYQNRSDGPF</sequence>
<comment type="subcellular location">
    <subcellularLocation>
        <location evidence="1">Membrane</location>
        <topology evidence="1">Multi-pass membrane protein</topology>
    </subcellularLocation>
</comment>
<keyword evidence="5 6" id="KW-0472">Membrane</keyword>
<organism evidence="8">
    <name type="scientific">Absidia glauca</name>
    <name type="common">Pin mould</name>
    <dbReference type="NCBI Taxonomy" id="4829"/>
    <lineage>
        <taxon>Eukaryota</taxon>
        <taxon>Fungi</taxon>
        <taxon>Fungi incertae sedis</taxon>
        <taxon>Mucoromycota</taxon>
        <taxon>Mucoromycotina</taxon>
        <taxon>Mucoromycetes</taxon>
        <taxon>Mucorales</taxon>
        <taxon>Cunninghamellaceae</taxon>
        <taxon>Absidia</taxon>
    </lineage>
</organism>
<reference evidence="8" key="1">
    <citation type="submission" date="2016-04" db="EMBL/GenBank/DDBJ databases">
        <authorList>
            <person name="Evans L.H."/>
            <person name="Alamgir A."/>
            <person name="Owens N."/>
            <person name="Weber N.D."/>
            <person name="Virtaneva K."/>
            <person name="Barbian K."/>
            <person name="Babar A."/>
            <person name="Rosenke K."/>
        </authorList>
    </citation>
    <scope>NUCLEOTIDE SEQUENCE [LARGE SCALE GENOMIC DNA]</scope>
    <source>
        <strain evidence="8">CBS 101.48</strain>
    </source>
</reference>
<feature type="chain" id="PRO_5007898979" evidence="7">
    <location>
        <begin position="19"/>
        <end position="273"/>
    </location>
</feature>
<feature type="transmembrane region" description="Helical" evidence="6">
    <location>
        <begin position="62"/>
        <end position="84"/>
    </location>
</feature>
<keyword evidence="3 6" id="KW-0812">Transmembrane</keyword>
<evidence type="ECO:0000313" key="8">
    <source>
        <dbReference type="EMBL" id="SAL98135.1"/>
    </source>
</evidence>
<dbReference type="PANTHER" id="PTHR13180">
    <property type="entry name" value="SMALL MEMBRANE PROTEIN-RELATED"/>
    <property type="match status" value="1"/>
</dbReference>
<protein>
    <submittedName>
        <fullName evidence="8">Uncharacterized protein</fullName>
    </submittedName>
</protein>
<feature type="signal peptide" evidence="7">
    <location>
        <begin position="1"/>
        <end position="18"/>
    </location>
</feature>
<evidence type="ECO:0000256" key="7">
    <source>
        <dbReference type="SAM" id="SignalP"/>
    </source>
</evidence>
<accession>A0A168M8V1</accession>
<keyword evidence="7" id="KW-0732">Signal</keyword>
<dbReference type="STRING" id="4829.A0A168M8V1"/>
<dbReference type="AlphaFoldDB" id="A0A168M8V1"/>
<dbReference type="Pfam" id="PF05255">
    <property type="entry name" value="UPF0220"/>
    <property type="match status" value="1"/>
</dbReference>
<dbReference type="InParanoid" id="A0A168M8V1"/>
<gene>
    <name evidence="8" type="primary">ABSGL_03662.1 scaffold 4609</name>
</gene>
<evidence type="ECO:0000256" key="1">
    <source>
        <dbReference type="ARBA" id="ARBA00004141"/>
    </source>
</evidence>
<comment type="similarity">
    <text evidence="2">Belongs to the UPF0220 family.</text>
</comment>